<dbReference type="EMBL" id="CP053979">
    <property type="protein sequence ID" value="QKH22955.1"/>
    <property type="molecule type" value="Genomic_DNA"/>
</dbReference>
<proteinExistence type="predicted"/>
<dbReference type="EMBL" id="CP009334">
    <property type="protein sequence ID" value="AJG73941.1"/>
    <property type="molecule type" value="Genomic_DNA"/>
</dbReference>
<reference evidence="1 3" key="1">
    <citation type="journal article" date="2015" name="Genome Announc.">
        <title>Complete genome sequences for 35 biothreat assay-relevant bacillus species.</title>
        <authorList>
            <person name="Johnson S.L."/>
            <person name="Daligault H.E."/>
            <person name="Davenport K.W."/>
            <person name="Jaissle J."/>
            <person name="Frey K.G."/>
            <person name="Ladner J.T."/>
            <person name="Broomall S.M."/>
            <person name="Bishop-Lilly K.A."/>
            <person name="Bruce D.C."/>
            <person name="Gibbons H.S."/>
            <person name="Coyne S.R."/>
            <person name="Lo C.C."/>
            <person name="Meincke L."/>
            <person name="Munk A.C."/>
            <person name="Koroleva G.I."/>
            <person name="Rosenzweig C.N."/>
            <person name="Palacios G.F."/>
            <person name="Redden C.L."/>
            <person name="Minogue T.D."/>
            <person name="Chain P.S."/>
        </authorList>
    </citation>
    <scope>NUCLEOTIDE SEQUENCE [LARGE SCALE GENOMIC DNA]</scope>
    <source>
        <strain evidence="1 3">HD1011</strain>
        <plasmid evidence="1 3">2</plasmid>
    </source>
</reference>
<geneLocation type="plasmid" evidence="2 4">
    <name>unnamed3</name>
</geneLocation>
<dbReference type="AlphaFoldDB" id="A0A0B5NIZ8"/>
<accession>A0A0B5NIZ8</accession>
<dbReference type="RefSeq" id="WP_153578738.1">
    <property type="nucleotide sequence ID" value="NZ_CP009334.1"/>
</dbReference>
<dbReference type="Proteomes" id="UP000031876">
    <property type="component" value="Plasmid 2"/>
</dbReference>
<keyword evidence="2" id="KW-0614">Plasmid</keyword>
<sequence>MSRYARDRFSNLKVISINEKEGTFVAEDLSLGIRYSNLKIKDYFFYDFE</sequence>
<gene>
    <name evidence="1" type="ORF">BF38_6036</name>
    <name evidence="2" type="ORF">FOC89_02965</name>
</gene>
<evidence type="ECO:0000313" key="2">
    <source>
        <dbReference type="EMBL" id="QKH22955.1"/>
    </source>
</evidence>
<dbReference type="KEGG" id="btw:BF38_6036"/>
<name>A0A0B5NIZ8_BACTU</name>
<organism evidence="2 4">
    <name type="scientific">Bacillus thuringiensis</name>
    <dbReference type="NCBI Taxonomy" id="1428"/>
    <lineage>
        <taxon>Bacteria</taxon>
        <taxon>Bacillati</taxon>
        <taxon>Bacillota</taxon>
        <taxon>Bacilli</taxon>
        <taxon>Bacillales</taxon>
        <taxon>Bacillaceae</taxon>
        <taxon>Bacillus</taxon>
        <taxon>Bacillus cereus group</taxon>
    </lineage>
</organism>
<geneLocation type="plasmid" evidence="1 3">
    <name>2</name>
</geneLocation>
<reference evidence="2 4" key="2">
    <citation type="submission" date="2020-05" db="EMBL/GenBank/DDBJ databases">
        <title>FDA dAtabase for Regulatory Grade micrObial Sequences (FDA-ARGOS): Supporting development and validation of Infectious Disease Dx tests.</title>
        <authorList>
            <person name="Nelson B."/>
            <person name="Plummer A."/>
            <person name="Tallon L."/>
            <person name="Sadzewicz L."/>
            <person name="Zhao X."/>
            <person name="Vavikolanu K."/>
            <person name="Mehta A."/>
            <person name="Aluvathingal J."/>
            <person name="Nadendla S."/>
            <person name="Myers T."/>
            <person name="Yan Y."/>
            <person name="Sichtig H."/>
        </authorList>
    </citation>
    <scope>NUCLEOTIDE SEQUENCE [LARGE SCALE GENOMIC DNA]</scope>
    <source>
        <strain evidence="2 4">FDAARGOS_795</strain>
        <plasmid evidence="2 4">unnamed3</plasmid>
    </source>
</reference>
<evidence type="ECO:0000313" key="3">
    <source>
        <dbReference type="Proteomes" id="UP000031876"/>
    </source>
</evidence>
<evidence type="ECO:0000313" key="1">
    <source>
        <dbReference type="EMBL" id="AJG73941.1"/>
    </source>
</evidence>
<dbReference type="Proteomes" id="UP000501107">
    <property type="component" value="Plasmid unnamed3"/>
</dbReference>
<protein>
    <submittedName>
        <fullName evidence="2">Uncharacterized protein</fullName>
    </submittedName>
</protein>
<evidence type="ECO:0000313" key="4">
    <source>
        <dbReference type="Proteomes" id="UP000501107"/>
    </source>
</evidence>